<reference evidence="2 3" key="1">
    <citation type="submission" date="2019-06" db="EMBL/GenBank/DDBJ databases">
        <title>Whole genome shotgun sequence of Microbacterium liquefaciens NBRC 15037.</title>
        <authorList>
            <person name="Hosoyama A."/>
            <person name="Uohara A."/>
            <person name="Ohji S."/>
            <person name="Ichikawa N."/>
        </authorList>
    </citation>
    <scope>NUCLEOTIDE SEQUENCE [LARGE SCALE GENOMIC DNA]</scope>
    <source>
        <strain evidence="2 3">NBRC 15037</strain>
    </source>
</reference>
<evidence type="ECO:0000256" key="1">
    <source>
        <dbReference type="SAM" id="MobiDB-lite"/>
    </source>
</evidence>
<protein>
    <submittedName>
        <fullName evidence="2">Uncharacterized protein</fullName>
    </submittedName>
</protein>
<comment type="caution">
    <text evidence="2">The sequence shown here is derived from an EMBL/GenBank/DDBJ whole genome shotgun (WGS) entry which is preliminary data.</text>
</comment>
<name>A0A4Y4B6L6_MICMQ</name>
<accession>A0A4Y4B6L6</accession>
<organism evidence="2 3">
    <name type="scientific">Microbacterium maritypicum</name>
    <name type="common">Microbacterium liquefaciens</name>
    <dbReference type="NCBI Taxonomy" id="33918"/>
    <lineage>
        <taxon>Bacteria</taxon>
        <taxon>Bacillati</taxon>
        <taxon>Actinomycetota</taxon>
        <taxon>Actinomycetes</taxon>
        <taxon>Micrococcales</taxon>
        <taxon>Microbacteriaceae</taxon>
        <taxon>Microbacterium</taxon>
    </lineage>
</organism>
<feature type="region of interest" description="Disordered" evidence="1">
    <location>
        <begin position="173"/>
        <end position="200"/>
    </location>
</feature>
<dbReference type="Proteomes" id="UP000317410">
    <property type="component" value="Unassembled WGS sequence"/>
</dbReference>
<proteinExistence type="predicted"/>
<gene>
    <name evidence="2" type="ORF">MLI01_12470</name>
</gene>
<dbReference type="AlphaFoldDB" id="A0A4Y4B6L6"/>
<evidence type="ECO:0000313" key="2">
    <source>
        <dbReference type="EMBL" id="GEC75102.1"/>
    </source>
</evidence>
<sequence>MDEHLFERCESDARATRVVVPHAFALVVVSTTSPAEPHVNGTFVVETPYAVQSQRMCTGERTAVSCGFHEVHIRLRHGEHPRSHALKRADTHLVRAHPTSDPILLEQGAPDDSAVSGGHESGTEHPSILHLPCSWRGPSIRIYGQIRFTHRLCRNRGAIHPSGVRADVGRIAVGSPDIRPSSRQVDEEGRESTGAPCTRG</sequence>
<dbReference type="EMBL" id="BJNQ01000006">
    <property type="protein sequence ID" value="GEC75102.1"/>
    <property type="molecule type" value="Genomic_DNA"/>
</dbReference>
<feature type="region of interest" description="Disordered" evidence="1">
    <location>
        <begin position="102"/>
        <end position="130"/>
    </location>
</feature>
<evidence type="ECO:0000313" key="3">
    <source>
        <dbReference type="Proteomes" id="UP000317410"/>
    </source>
</evidence>